<reference evidence="14 15" key="1">
    <citation type="submission" date="2020-08" db="EMBL/GenBank/DDBJ databases">
        <title>Acidobacteriota in marine sediments use diverse sulfur dissimilation pathways.</title>
        <authorList>
            <person name="Wasmund K."/>
        </authorList>
    </citation>
    <scope>NUCLEOTIDE SEQUENCE [LARGE SCALE GENOMIC DNA]</scope>
    <source>
        <strain evidence="14">MAG AM4</strain>
    </source>
</reference>
<evidence type="ECO:0000256" key="10">
    <source>
        <dbReference type="ARBA" id="ARBA00022833"/>
    </source>
</evidence>
<comment type="similarity">
    <text evidence="3">Belongs to the peptidase M1 family.</text>
</comment>
<dbReference type="InterPro" id="IPR027268">
    <property type="entry name" value="Peptidase_M4/M1_CTD_sf"/>
</dbReference>
<dbReference type="InterPro" id="IPR014782">
    <property type="entry name" value="Peptidase_M1_dom"/>
</dbReference>
<dbReference type="GO" id="GO:0008270">
    <property type="term" value="F:zinc ion binding"/>
    <property type="evidence" value="ECO:0007669"/>
    <property type="project" value="InterPro"/>
</dbReference>
<dbReference type="InterPro" id="IPR050344">
    <property type="entry name" value="Peptidase_M1_aminopeptidases"/>
</dbReference>
<feature type="domain" description="Aminopeptidase N-like N-terminal" evidence="13">
    <location>
        <begin position="73"/>
        <end position="244"/>
    </location>
</feature>
<evidence type="ECO:0000256" key="3">
    <source>
        <dbReference type="ARBA" id="ARBA00010136"/>
    </source>
</evidence>
<evidence type="ECO:0000313" key="15">
    <source>
        <dbReference type="Proteomes" id="UP000648239"/>
    </source>
</evidence>
<evidence type="ECO:0000256" key="9">
    <source>
        <dbReference type="ARBA" id="ARBA00022801"/>
    </source>
</evidence>
<dbReference type="PRINTS" id="PR00756">
    <property type="entry name" value="ALADIPTASE"/>
</dbReference>
<evidence type="ECO:0000256" key="6">
    <source>
        <dbReference type="ARBA" id="ARBA00022438"/>
    </source>
</evidence>
<dbReference type="PANTHER" id="PTHR11533">
    <property type="entry name" value="PROTEASE M1 ZINC METALLOPROTEASE"/>
    <property type="match status" value="1"/>
</dbReference>
<proteinExistence type="inferred from homology"/>
<dbReference type="SUPFAM" id="SSF63737">
    <property type="entry name" value="Leukotriene A4 hydrolase N-terminal domain"/>
    <property type="match status" value="1"/>
</dbReference>
<dbReference type="PANTHER" id="PTHR11533:SF174">
    <property type="entry name" value="PUROMYCIN-SENSITIVE AMINOPEPTIDASE-RELATED"/>
    <property type="match status" value="1"/>
</dbReference>
<evidence type="ECO:0000256" key="8">
    <source>
        <dbReference type="ARBA" id="ARBA00022723"/>
    </source>
</evidence>
<keyword evidence="6" id="KW-0031">Aminopeptidase</keyword>
<comment type="cofactor">
    <cofactor evidence="2">
        <name>Zn(2+)</name>
        <dbReference type="ChEBI" id="CHEBI:29105"/>
    </cofactor>
</comment>
<sequence length="582" mass="65098">MTRILGHTAVSLLVLLFLAPAGLSGQPAPFPYPSLEEREAFYKESHIALDKSRFLAAESTAAILAQEDFDVTRYFLDLEFVVNSRTVEGSVTITADSLIMGLQTATLDLYDNMAVSAVTTGGANLAHTHGGNVLQVTLDRPYDIGETFEIVVEYGGSPVSGSFGWNKYSQFSEGEMVWSLSEPEGARTWWPCKDRPDDKAMVEAWYTVQNSWTATGNGVLTGTSKKGRKMTYMWQASYPLTTYLVSIAATDYVSWSETYVDLLGNPMPVDHYVYPEDLADAQESLNRTVDMLGFFAQLFGEYPFVDDKYGHSAFPFSGAMEHSTNTSYGYVLLNGGHNYDFIVAHELAHQWWGDSVSPETWPDIWLNEGFATHSEALWVEHEGGPEAYRDYMNSFWRANFSGPLYNPGSLFGSTVYDKGGWVQHTLRGVMGDAAFFNGLSNWYTGRQDGVGNTAQYQATMEAEYGASLDWFFQEWVYLQNSPRYEYGWTTADLGTGAYRTWLRVNQVQTDAGTFTMPIKVTLVTGSGSEVRTVWNDTADQDFTLDTTEPPLDLIFDEQDWILKAEETEITLNDLDLDGVPDR</sequence>
<protein>
    <recommendedName>
        <fullName evidence="5">Aminopeptidase N</fullName>
        <ecNumber evidence="4">3.4.11.2</ecNumber>
    </recommendedName>
</protein>
<evidence type="ECO:0000313" key="14">
    <source>
        <dbReference type="EMBL" id="MBD3869574.1"/>
    </source>
</evidence>
<evidence type="ECO:0000256" key="1">
    <source>
        <dbReference type="ARBA" id="ARBA00000098"/>
    </source>
</evidence>
<keyword evidence="8" id="KW-0479">Metal-binding</keyword>
<feature type="domain" description="Peptidase M1 membrane alanine aminopeptidase" evidence="12">
    <location>
        <begin position="285"/>
        <end position="475"/>
    </location>
</feature>
<dbReference type="Pfam" id="PF01433">
    <property type="entry name" value="Peptidase_M1"/>
    <property type="match status" value="1"/>
</dbReference>
<dbReference type="GO" id="GO:0043171">
    <property type="term" value="P:peptide catabolic process"/>
    <property type="evidence" value="ECO:0007669"/>
    <property type="project" value="TreeGrafter"/>
</dbReference>
<feature type="non-terminal residue" evidence="14">
    <location>
        <position position="582"/>
    </location>
</feature>
<dbReference type="EMBL" id="JACXWD010000117">
    <property type="protein sequence ID" value="MBD3869574.1"/>
    <property type="molecule type" value="Genomic_DNA"/>
</dbReference>
<evidence type="ECO:0000259" key="13">
    <source>
        <dbReference type="Pfam" id="PF17900"/>
    </source>
</evidence>
<comment type="caution">
    <text evidence="14">The sequence shown here is derived from an EMBL/GenBank/DDBJ whole genome shotgun (WGS) entry which is preliminary data.</text>
</comment>
<dbReference type="SUPFAM" id="SSF55486">
    <property type="entry name" value="Metalloproteases ('zincins'), catalytic domain"/>
    <property type="match status" value="1"/>
</dbReference>
<name>A0A8J6Y4X8_9BACT</name>
<accession>A0A8J6Y4X8</accession>
<keyword evidence="10" id="KW-0862">Zinc</keyword>
<dbReference type="CDD" id="cd09603">
    <property type="entry name" value="M1_APN_like"/>
    <property type="match status" value="1"/>
</dbReference>
<dbReference type="GO" id="GO:0016285">
    <property type="term" value="F:alanyl aminopeptidase activity"/>
    <property type="evidence" value="ECO:0007669"/>
    <property type="project" value="UniProtKB-EC"/>
</dbReference>
<dbReference type="InterPro" id="IPR042097">
    <property type="entry name" value="Aminopeptidase_N-like_N_sf"/>
</dbReference>
<dbReference type="GO" id="GO:0016020">
    <property type="term" value="C:membrane"/>
    <property type="evidence" value="ECO:0007669"/>
    <property type="project" value="TreeGrafter"/>
</dbReference>
<gene>
    <name evidence="14" type="ORF">IFK94_15750</name>
</gene>
<evidence type="ECO:0000256" key="4">
    <source>
        <dbReference type="ARBA" id="ARBA00012564"/>
    </source>
</evidence>
<evidence type="ECO:0000259" key="12">
    <source>
        <dbReference type="Pfam" id="PF01433"/>
    </source>
</evidence>
<dbReference type="GO" id="GO:0005615">
    <property type="term" value="C:extracellular space"/>
    <property type="evidence" value="ECO:0007669"/>
    <property type="project" value="TreeGrafter"/>
</dbReference>
<dbReference type="Proteomes" id="UP000648239">
    <property type="component" value="Unassembled WGS sequence"/>
</dbReference>
<organism evidence="14 15">
    <name type="scientific">Candidatus Polarisedimenticola svalbardensis</name>
    <dbReference type="NCBI Taxonomy" id="2886004"/>
    <lineage>
        <taxon>Bacteria</taxon>
        <taxon>Pseudomonadati</taxon>
        <taxon>Acidobacteriota</taxon>
        <taxon>Candidatus Polarisedimenticolia</taxon>
        <taxon>Candidatus Polarisedimenticolales</taxon>
        <taxon>Candidatus Polarisedimenticolaceae</taxon>
        <taxon>Candidatus Polarisedimenticola</taxon>
    </lineage>
</organism>
<dbReference type="InterPro" id="IPR045357">
    <property type="entry name" value="Aminopeptidase_N-like_N"/>
</dbReference>
<dbReference type="Gene3D" id="2.60.40.1730">
    <property type="entry name" value="tricorn interacting facor f3 domain"/>
    <property type="match status" value="1"/>
</dbReference>
<dbReference type="EC" id="3.4.11.2" evidence="4"/>
<evidence type="ECO:0000256" key="2">
    <source>
        <dbReference type="ARBA" id="ARBA00001947"/>
    </source>
</evidence>
<dbReference type="GO" id="GO:0070006">
    <property type="term" value="F:metalloaminopeptidase activity"/>
    <property type="evidence" value="ECO:0007669"/>
    <property type="project" value="TreeGrafter"/>
</dbReference>
<evidence type="ECO:0000256" key="7">
    <source>
        <dbReference type="ARBA" id="ARBA00022670"/>
    </source>
</evidence>
<dbReference type="Gene3D" id="1.10.390.10">
    <property type="entry name" value="Neutral Protease Domain 2"/>
    <property type="match status" value="1"/>
</dbReference>
<keyword evidence="7" id="KW-0645">Protease</keyword>
<dbReference type="InterPro" id="IPR001930">
    <property type="entry name" value="Peptidase_M1"/>
</dbReference>
<keyword evidence="9" id="KW-0378">Hydrolase</keyword>
<evidence type="ECO:0000256" key="11">
    <source>
        <dbReference type="ARBA" id="ARBA00023049"/>
    </source>
</evidence>
<dbReference type="Pfam" id="PF17900">
    <property type="entry name" value="Peptidase_M1_N"/>
    <property type="match status" value="1"/>
</dbReference>
<evidence type="ECO:0000256" key="5">
    <source>
        <dbReference type="ARBA" id="ARBA00015611"/>
    </source>
</evidence>
<dbReference type="GO" id="GO:0005737">
    <property type="term" value="C:cytoplasm"/>
    <property type="evidence" value="ECO:0007669"/>
    <property type="project" value="TreeGrafter"/>
</dbReference>
<dbReference type="GO" id="GO:0042277">
    <property type="term" value="F:peptide binding"/>
    <property type="evidence" value="ECO:0007669"/>
    <property type="project" value="TreeGrafter"/>
</dbReference>
<dbReference type="AlphaFoldDB" id="A0A8J6Y4X8"/>
<comment type="catalytic activity">
    <reaction evidence="1">
        <text>Release of an N-terminal amino acid, Xaa-|-Yaa- from a peptide, amide or arylamide. Xaa is preferably Ala, but may be most amino acids including Pro (slow action). When a terminal hydrophobic residue is followed by a prolyl residue, the two may be released as an intact Xaa-Pro dipeptide.</text>
        <dbReference type="EC" id="3.4.11.2"/>
    </reaction>
</comment>
<keyword evidence="11" id="KW-0482">Metalloprotease</keyword>
<dbReference type="GO" id="GO:0006508">
    <property type="term" value="P:proteolysis"/>
    <property type="evidence" value="ECO:0007669"/>
    <property type="project" value="UniProtKB-KW"/>
</dbReference>